<sequence length="134" mass="14820">MKRSFRIHPCFAEVSFSRVIRVLLRFSGAAACYAETESQTEIRREIFRLIEGRLGGELLAVILPDVGTLPVDPSGVKIMRNLSWPPELQRFDISEFLHALSEVMAGGQGEALGKIQKEQIGNMAFCLLTDAVVG</sequence>
<reference evidence="1 2" key="1">
    <citation type="journal article" date="2018" name="Sci. Adv.">
        <title>Multi-heme cytochromes provide a pathway for survival in energy-limited environments.</title>
        <authorList>
            <person name="Deng X."/>
            <person name="Dohmae N."/>
            <person name="Nealson K.H."/>
            <person name="Hashimoto K."/>
            <person name="Okamoto A."/>
        </authorList>
    </citation>
    <scope>NUCLEOTIDE SEQUENCE [LARGE SCALE GENOMIC DNA]</scope>
    <source>
        <strain evidence="1 2">IS5</strain>
        <plasmid evidence="2">pdfe dna</plasmid>
    </source>
</reference>
<evidence type="ECO:0000313" key="2">
    <source>
        <dbReference type="Proteomes" id="UP000269883"/>
    </source>
</evidence>
<evidence type="ECO:0000313" key="1">
    <source>
        <dbReference type="EMBL" id="BBD10142.1"/>
    </source>
</evidence>
<keyword evidence="2" id="KW-1185">Reference proteome</keyword>
<dbReference type="Proteomes" id="UP000269883">
    <property type="component" value="Plasmid pDFE"/>
</dbReference>
<protein>
    <submittedName>
        <fullName evidence="1">Uncharacterized protein</fullName>
    </submittedName>
</protein>
<proteinExistence type="predicted"/>
<dbReference type="KEGG" id="dfl:DFE_A0041"/>
<organism evidence="1 2">
    <name type="scientific">Desulfovibrio ferrophilus</name>
    <dbReference type="NCBI Taxonomy" id="241368"/>
    <lineage>
        <taxon>Bacteria</taxon>
        <taxon>Pseudomonadati</taxon>
        <taxon>Thermodesulfobacteriota</taxon>
        <taxon>Desulfovibrionia</taxon>
        <taxon>Desulfovibrionales</taxon>
        <taxon>Desulfovibrionaceae</taxon>
        <taxon>Desulfovibrio</taxon>
    </lineage>
</organism>
<dbReference type="AlphaFoldDB" id="A0A2Z6B3S2"/>
<geneLocation type="plasmid" evidence="2">
    <name>pdfe dna</name>
</geneLocation>
<dbReference type="EMBL" id="AP017379">
    <property type="protein sequence ID" value="BBD10142.1"/>
    <property type="molecule type" value="Genomic_DNA"/>
</dbReference>
<dbReference type="RefSeq" id="WP_126381643.1">
    <property type="nucleotide sequence ID" value="NZ_AP017379.1"/>
</dbReference>
<keyword evidence="1" id="KW-0614">Plasmid</keyword>
<accession>A0A2Z6B3S2</accession>
<gene>
    <name evidence="1" type="ORF">DFE_A0041</name>
</gene>
<name>A0A2Z6B3S2_9BACT</name>